<dbReference type="SMART" id="SM00513">
    <property type="entry name" value="SAP"/>
    <property type="match status" value="1"/>
</dbReference>
<dbReference type="AlphaFoldDB" id="A0A0C2GTC3"/>
<accession>A0A0C2GTC3</accession>
<dbReference type="InterPro" id="IPR025224">
    <property type="entry name" value="CCAR1/CCAR2"/>
</dbReference>
<dbReference type="Pfam" id="PF02037">
    <property type="entry name" value="SAP"/>
    <property type="match status" value="1"/>
</dbReference>
<feature type="region of interest" description="Disordered" evidence="2">
    <location>
        <begin position="85"/>
        <end position="153"/>
    </location>
</feature>
<name>A0A0C2GTC3_9BILA</name>
<feature type="compositionally biased region" description="Basic and acidic residues" evidence="2">
    <location>
        <begin position="115"/>
        <end position="153"/>
    </location>
</feature>
<dbReference type="Pfam" id="PF19256">
    <property type="entry name" value="LAIKA"/>
    <property type="match status" value="1"/>
</dbReference>
<dbReference type="Proteomes" id="UP000054047">
    <property type="component" value="Unassembled WGS sequence"/>
</dbReference>
<feature type="compositionally biased region" description="Basic and acidic residues" evidence="2">
    <location>
        <begin position="85"/>
        <end position="94"/>
    </location>
</feature>
<dbReference type="InterPro" id="IPR036361">
    <property type="entry name" value="SAP_dom_sf"/>
</dbReference>
<dbReference type="SUPFAM" id="SSF68906">
    <property type="entry name" value="SAP domain"/>
    <property type="match status" value="1"/>
</dbReference>
<feature type="compositionally biased region" description="Basic and acidic residues" evidence="2">
    <location>
        <begin position="482"/>
        <end position="496"/>
    </location>
</feature>
<feature type="compositionally biased region" description="Acidic residues" evidence="2">
    <location>
        <begin position="515"/>
        <end position="526"/>
    </location>
</feature>
<keyword evidence="5" id="KW-1185">Reference proteome</keyword>
<protein>
    <submittedName>
        <fullName evidence="4">SAP domain protein</fullName>
    </submittedName>
</protein>
<feature type="region of interest" description="Disordered" evidence="2">
    <location>
        <begin position="474"/>
        <end position="526"/>
    </location>
</feature>
<dbReference type="OrthoDB" id="21006at2759"/>
<evidence type="ECO:0000256" key="1">
    <source>
        <dbReference type="SAM" id="Coils"/>
    </source>
</evidence>
<feature type="coiled-coil region" evidence="1">
    <location>
        <begin position="408"/>
        <end position="442"/>
    </location>
</feature>
<dbReference type="PANTHER" id="PTHR14304">
    <property type="entry name" value="CELL DIVISION CYCLE AND APOPTOSIS REGULATOR PROTEIN"/>
    <property type="match status" value="1"/>
</dbReference>
<dbReference type="EMBL" id="KN729460">
    <property type="protein sequence ID" value="KIH62254.1"/>
    <property type="molecule type" value="Genomic_DNA"/>
</dbReference>
<keyword evidence="1" id="KW-0175">Coiled coil</keyword>
<organism evidence="4 5">
    <name type="scientific">Ancylostoma duodenale</name>
    <dbReference type="NCBI Taxonomy" id="51022"/>
    <lineage>
        <taxon>Eukaryota</taxon>
        <taxon>Metazoa</taxon>
        <taxon>Ecdysozoa</taxon>
        <taxon>Nematoda</taxon>
        <taxon>Chromadorea</taxon>
        <taxon>Rhabditida</taxon>
        <taxon>Rhabditina</taxon>
        <taxon>Rhabditomorpha</taxon>
        <taxon>Strongyloidea</taxon>
        <taxon>Ancylostomatidae</taxon>
        <taxon>Ancylostomatinae</taxon>
        <taxon>Ancylostoma</taxon>
    </lineage>
</organism>
<dbReference type="InterPro" id="IPR045353">
    <property type="entry name" value="LAIKA"/>
</dbReference>
<sequence length="526" mass="59137">MAVVMNEVVDADGVELARCVSKWSDSDQSNLELPARHKSGTIQFECLYEQMTICAVPELRAELEARGLETKGVKSLLCKRLQEALDQEKEKDDGEGAAPTGDIEMTDVAGDEEEAEKKEEEPTAEDKEKAEAEQKKLAEEQKKKAEKLEKEKQEKKAALEKHYTMPKERKVLVYPSKTAKGGKFDCRVMSIQSLLDYRQDDNKESHFEVSLFVEAFKELMERHAAFLIYHAIARAADKESERKRRDEAREKKDEESFAMFDVNLCGYLNERDLEDIIFNSELGVTRAQVQKLTHKLMSREKINYRHLTDVLVDSDGAVRFTPGECENPPDMSSLLKGFGLQAYKSSLQPQTNGDVHMSTASDGTVIINGNVVNVAQKLALLKKSEVERDHAKTTVAEQTALIGKSLNCNQLRDNKHDLEKKNRDLEKEVDKYKKRLDESSSALKSSLDSNISLKSALSDCKRYADRIASAVERACPPPPPVKRVEEEVKVEEHAADGVDESDEPIPAEIVLTEEVGAEEETEEKTA</sequence>
<gene>
    <name evidence="4" type="ORF">ANCDUO_07464</name>
</gene>
<dbReference type="Gene3D" id="1.10.720.30">
    <property type="entry name" value="SAP domain"/>
    <property type="match status" value="1"/>
</dbReference>
<dbReference type="GO" id="GO:0006355">
    <property type="term" value="P:regulation of DNA-templated transcription"/>
    <property type="evidence" value="ECO:0007669"/>
    <property type="project" value="InterPro"/>
</dbReference>
<evidence type="ECO:0000313" key="4">
    <source>
        <dbReference type="EMBL" id="KIH62254.1"/>
    </source>
</evidence>
<dbReference type="GO" id="GO:0005634">
    <property type="term" value="C:nucleus"/>
    <property type="evidence" value="ECO:0007669"/>
    <property type="project" value="TreeGrafter"/>
</dbReference>
<dbReference type="PANTHER" id="PTHR14304:SF11">
    <property type="entry name" value="SAP DOMAIN-CONTAINING PROTEIN"/>
    <property type="match status" value="1"/>
</dbReference>
<dbReference type="InterPro" id="IPR003034">
    <property type="entry name" value="SAP_dom"/>
</dbReference>
<dbReference type="PROSITE" id="PS50800">
    <property type="entry name" value="SAP"/>
    <property type="match status" value="1"/>
</dbReference>
<evidence type="ECO:0000313" key="5">
    <source>
        <dbReference type="Proteomes" id="UP000054047"/>
    </source>
</evidence>
<feature type="domain" description="SAP" evidence="3">
    <location>
        <begin position="51"/>
        <end position="85"/>
    </location>
</feature>
<reference evidence="4 5" key="1">
    <citation type="submission" date="2013-12" db="EMBL/GenBank/DDBJ databases">
        <title>Draft genome of the parsitic nematode Ancylostoma duodenale.</title>
        <authorList>
            <person name="Mitreva M."/>
        </authorList>
    </citation>
    <scope>NUCLEOTIDE SEQUENCE [LARGE SCALE GENOMIC DNA]</scope>
    <source>
        <strain evidence="4 5">Zhejiang</strain>
    </source>
</reference>
<proteinExistence type="predicted"/>
<evidence type="ECO:0000259" key="3">
    <source>
        <dbReference type="PROSITE" id="PS50800"/>
    </source>
</evidence>
<evidence type="ECO:0000256" key="2">
    <source>
        <dbReference type="SAM" id="MobiDB-lite"/>
    </source>
</evidence>